<name>A0A0M3IZ88_ANISI</name>
<keyword evidence="2" id="KW-1185">Reference proteome</keyword>
<accession>A0A0M3IZ88</accession>
<dbReference type="WBParaSite" id="ASIM_0000056901-mRNA-1">
    <property type="protein sequence ID" value="ASIM_0000056901-mRNA-1"/>
    <property type="gene ID" value="ASIM_0000056901"/>
</dbReference>
<reference evidence="1 2" key="2">
    <citation type="submission" date="2018-11" db="EMBL/GenBank/DDBJ databases">
        <authorList>
            <consortium name="Pathogen Informatics"/>
        </authorList>
    </citation>
    <scope>NUCLEOTIDE SEQUENCE [LARGE SCALE GENOMIC DNA]</scope>
</reference>
<sequence length="172" mass="18852">MFVTGHPTTMTFSPLKHLRRFSSHSDSPPPKSPVDTLNDPLCCQLQLITALQGAEFDDTARHSLAMTIAKMQAAKRTALIQFITQGYLVSALMSTSQKDDPIALSAPMAIGWQSAIPAAMENNACKAFECATSDLDTILDEHNVTALSDLWHKTHTQIIPTLQAMLYPLQDI</sequence>
<organism evidence="3">
    <name type="scientific">Anisakis simplex</name>
    <name type="common">Herring worm</name>
    <dbReference type="NCBI Taxonomy" id="6269"/>
    <lineage>
        <taxon>Eukaryota</taxon>
        <taxon>Metazoa</taxon>
        <taxon>Ecdysozoa</taxon>
        <taxon>Nematoda</taxon>
        <taxon>Chromadorea</taxon>
        <taxon>Rhabditida</taxon>
        <taxon>Spirurina</taxon>
        <taxon>Ascaridomorpha</taxon>
        <taxon>Ascaridoidea</taxon>
        <taxon>Anisakidae</taxon>
        <taxon>Anisakis</taxon>
        <taxon>Anisakis simplex complex</taxon>
    </lineage>
</organism>
<gene>
    <name evidence="1" type="ORF">ASIM_LOCUS471</name>
</gene>
<reference evidence="3" key="1">
    <citation type="submission" date="2017-02" db="UniProtKB">
        <authorList>
            <consortium name="WormBaseParasite"/>
        </authorList>
    </citation>
    <scope>IDENTIFICATION</scope>
</reference>
<proteinExistence type="predicted"/>
<evidence type="ECO:0000313" key="2">
    <source>
        <dbReference type="Proteomes" id="UP000267096"/>
    </source>
</evidence>
<dbReference type="AlphaFoldDB" id="A0A0M3IZ88"/>
<protein>
    <submittedName>
        <fullName evidence="3">DUF4439 domain-containing protein</fullName>
    </submittedName>
</protein>
<dbReference type="EMBL" id="UYRR01000302">
    <property type="protein sequence ID" value="VDK17745.1"/>
    <property type="molecule type" value="Genomic_DNA"/>
</dbReference>
<evidence type="ECO:0000313" key="3">
    <source>
        <dbReference type="WBParaSite" id="ASIM_0000056901-mRNA-1"/>
    </source>
</evidence>
<evidence type="ECO:0000313" key="1">
    <source>
        <dbReference type="EMBL" id="VDK17745.1"/>
    </source>
</evidence>
<dbReference type="Proteomes" id="UP000267096">
    <property type="component" value="Unassembled WGS sequence"/>
</dbReference>
<dbReference type="OrthoDB" id="2290221at2759"/>